<protein>
    <submittedName>
        <fullName evidence="1">Uncharacterized protein</fullName>
    </submittedName>
</protein>
<keyword evidence="2" id="KW-1185">Reference proteome</keyword>
<sequence>MNTLTIREYNFKELILDNFKQTHPQKIFKWADFEESKFKEEIFNTYHKLTGQKNNPNIKLSPWLIEIEDVVIVLDEILHFNRYRGITLRSEIYNNLPSFPLSQYTRYCNQKENECLKPGGSLNNWSNQFAEIQFGPSSQRVGDFKGLGSSAWKLRAFKDYLQDISSLMTKDYKVLRISVWDQIMNSGQLHSYNDLLLNPSEADKELIIKNIQRRIKTITS</sequence>
<dbReference type="Pfam" id="PF23913">
    <property type="entry name" value="DUF7255"/>
    <property type="match status" value="1"/>
</dbReference>
<name>A0A315ZB17_SEDFL</name>
<dbReference type="InterPro" id="IPR055679">
    <property type="entry name" value="DUF7255"/>
</dbReference>
<gene>
    <name evidence="1" type="ORF">BC781_102286</name>
</gene>
<dbReference type="OrthoDB" id="4619215at2"/>
<dbReference type="EMBL" id="QGDO01000002">
    <property type="protein sequence ID" value="PWJ42741.1"/>
    <property type="molecule type" value="Genomic_DNA"/>
</dbReference>
<evidence type="ECO:0000313" key="1">
    <source>
        <dbReference type="EMBL" id="PWJ42741.1"/>
    </source>
</evidence>
<comment type="caution">
    <text evidence="1">The sequence shown here is derived from an EMBL/GenBank/DDBJ whole genome shotgun (WGS) entry which is preliminary data.</text>
</comment>
<accession>A0A315ZB17</accession>
<proteinExistence type="predicted"/>
<reference evidence="1 2" key="1">
    <citation type="submission" date="2018-03" db="EMBL/GenBank/DDBJ databases">
        <title>Genomic Encyclopedia of Archaeal and Bacterial Type Strains, Phase II (KMG-II): from individual species to whole genera.</title>
        <authorList>
            <person name="Goeker M."/>
        </authorList>
    </citation>
    <scope>NUCLEOTIDE SEQUENCE [LARGE SCALE GENOMIC DNA]</scope>
    <source>
        <strain evidence="1 2">DSM 28229</strain>
    </source>
</reference>
<dbReference type="Proteomes" id="UP000245535">
    <property type="component" value="Unassembled WGS sequence"/>
</dbReference>
<evidence type="ECO:0000313" key="2">
    <source>
        <dbReference type="Proteomes" id="UP000245535"/>
    </source>
</evidence>
<organism evidence="1 2">
    <name type="scientific">Sediminitomix flava</name>
    <dbReference type="NCBI Taxonomy" id="379075"/>
    <lineage>
        <taxon>Bacteria</taxon>
        <taxon>Pseudomonadati</taxon>
        <taxon>Bacteroidota</taxon>
        <taxon>Cytophagia</taxon>
        <taxon>Cytophagales</taxon>
        <taxon>Flammeovirgaceae</taxon>
        <taxon>Sediminitomix</taxon>
    </lineage>
</organism>
<dbReference type="AlphaFoldDB" id="A0A315ZB17"/>
<dbReference type="RefSeq" id="WP_109616868.1">
    <property type="nucleotide sequence ID" value="NZ_QGDO01000002.1"/>
</dbReference>